<sequence>MSREDYINLNSYANIIISSNLFFKIKYRWNPSVRSVSTASTGFCLILVLMSSPLKVGGTVTTTSLTLLLDGCGNPTWSQVGPIGHVISVMANWPPWVFYGIHTITPSNGHILPSLAFLANSHFTNPKAFIFGFGTGGHFVF</sequence>
<accession>A0A9Q3IKI0</accession>
<evidence type="ECO:0000313" key="1">
    <source>
        <dbReference type="EMBL" id="MBW0544583.1"/>
    </source>
</evidence>
<name>A0A9Q3IKI0_9BASI</name>
<reference evidence="1" key="1">
    <citation type="submission" date="2021-03" db="EMBL/GenBank/DDBJ databases">
        <title>Draft genome sequence of rust myrtle Austropuccinia psidii MF-1, a brazilian biotype.</title>
        <authorList>
            <person name="Quecine M.C."/>
            <person name="Pachon D.M.R."/>
            <person name="Bonatelli M.L."/>
            <person name="Correr F.H."/>
            <person name="Franceschini L.M."/>
            <person name="Leite T.F."/>
            <person name="Margarido G.R.A."/>
            <person name="Almeida C.A."/>
            <person name="Ferrarezi J.A."/>
            <person name="Labate C.A."/>
        </authorList>
    </citation>
    <scope>NUCLEOTIDE SEQUENCE</scope>
    <source>
        <strain evidence="1">MF-1</strain>
    </source>
</reference>
<organism evidence="1 2">
    <name type="scientific">Austropuccinia psidii MF-1</name>
    <dbReference type="NCBI Taxonomy" id="1389203"/>
    <lineage>
        <taxon>Eukaryota</taxon>
        <taxon>Fungi</taxon>
        <taxon>Dikarya</taxon>
        <taxon>Basidiomycota</taxon>
        <taxon>Pucciniomycotina</taxon>
        <taxon>Pucciniomycetes</taxon>
        <taxon>Pucciniales</taxon>
        <taxon>Sphaerophragmiaceae</taxon>
        <taxon>Austropuccinia</taxon>
    </lineage>
</organism>
<dbReference type="EMBL" id="AVOT02049438">
    <property type="protein sequence ID" value="MBW0544583.1"/>
    <property type="molecule type" value="Genomic_DNA"/>
</dbReference>
<evidence type="ECO:0000313" key="2">
    <source>
        <dbReference type="Proteomes" id="UP000765509"/>
    </source>
</evidence>
<keyword evidence="2" id="KW-1185">Reference proteome</keyword>
<comment type="caution">
    <text evidence="1">The sequence shown here is derived from an EMBL/GenBank/DDBJ whole genome shotgun (WGS) entry which is preliminary data.</text>
</comment>
<proteinExistence type="predicted"/>
<protein>
    <submittedName>
        <fullName evidence="1">Uncharacterized protein</fullName>
    </submittedName>
</protein>
<dbReference type="Proteomes" id="UP000765509">
    <property type="component" value="Unassembled WGS sequence"/>
</dbReference>
<gene>
    <name evidence="1" type="ORF">O181_084298</name>
</gene>
<dbReference type="AlphaFoldDB" id="A0A9Q3IKI0"/>